<accession>A0AAC9HPT3</accession>
<feature type="domain" description="Methyltransferase" evidence="3">
    <location>
        <begin position="94"/>
        <end position="175"/>
    </location>
</feature>
<sequence>MTLDQAVPFLCCPHCGHELHRVAGSLHCPERHVFDVAKQGYVSLLPGAARPQAADTAEMVAARSDFLGGGHLDPISEALRSLVAAAVDDVPGCVLDVGAGTGRHLGRVLDAVPERVGIALDLSKPALRRAVRAHSRMAAVCCDVWRGLPVRTGSAAAVVNIFAPRNGPELRRVLAPAGRLFIVTPTRGHLSELIQELDLLTVAADKHSRLADTLGPGLALDERHTTTWHRELDHSQVRAVVGMGPNAWHQDPAELDRKVARLPARVTVRFSVDVSRYRPAPS</sequence>
<evidence type="ECO:0000313" key="5">
    <source>
        <dbReference type="EMBL" id="AOS63244.1"/>
    </source>
</evidence>
<dbReference type="AlphaFoldDB" id="A0AAC9HPT3"/>
<gene>
    <name evidence="5" type="ORF">TL08_12150</name>
</gene>
<feature type="binding site" evidence="1">
    <location>
        <position position="15"/>
    </location>
    <ligand>
        <name>Zn(2+)</name>
        <dbReference type="ChEBI" id="CHEBI:29105"/>
    </ligand>
</feature>
<dbReference type="Gene3D" id="3.40.50.150">
    <property type="entry name" value="Vaccinia Virus protein VP39"/>
    <property type="match status" value="1"/>
</dbReference>
<name>A0AAC9HPT3_9PSEU</name>
<dbReference type="InterPro" id="IPR016718">
    <property type="entry name" value="rRNA_m1G-MeTrfase_A_prd"/>
</dbReference>
<evidence type="ECO:0000313" key="6">
    <source>
        <dbReference type="Proteomes" id="UP000095210"/>
    </source>
</evidence>
<keyword evidence="6" id="KW-1185">Reference proteome</keyword>
<dbReference type="CDD" id="cd02440">
    <property type="entry name" value="AdoMet_MTases"/>
    <property type="match status" value="1"/>
</dbReference>
<feature type="binding site" evidence="1">
    <location>
        <position position="12"/>
    </location>
    <ligand>
        <name>Zn(2+)</name>
        <dbReference type="ChEBI" id="CHEBI:29105"/>
    </ligand>
</feature>
<dbReference type="Pfam" id="PF13649">
    <property type="entry name" value="Methyltransf_25"/>
    <property type="match status" value="1"/>
</dbReference>
<feature type="domain" description="23S rRNA (guanine(745)-N(1))-methyltransferase N-terminal" evidence="4">
    <location>
        <begin position="11"/>
        <end position="46"/>
    </location>
</feature>
<organism evidence="5 6">
    <name type="scientific">Actinoalloteichus hymeniacidonis</name>
    <dbReference type="NCBI Taxonomy" id="340345"/>
    <lineage>
        <taxon>Bacteria</taxon>
        <taxon>Bacillati</taxon>
        <taxon>Actinomycetota</taxon>
        <taxon>Actinomycetes</taxon>
        <taxon>Pseudonocardiales</taxon>
        <taxon>Pseudonocardiaceae</taxon>
        <taxon>Actinoalloteichus</taxon>
    </lineage>
</organism>
<dbReference type="Proteomes" id="UP000095210">
    <property type="component" value="Chromosome"/>
</dbReference>
<keyword evidence="5" id="KW-0808">Transferase</keyword>
<dbReference type="SUPFAM" id="SSF53335">
    <property type="entry name" value="S-adenosyl-L-methionine-dependent methyltransferases"/>
    <property type="match status" value="1"/>
</dbReference>
<dbReference type="EMBL" id="CP014859">
    <property type="protein sequence ID" value="AOS63244.1"/>
    <property type="molecule type" value="Genomic_DNA"/>
</dbReference>
<evidence type="ECO:0000259" key="3">
    <source>
        <dbReference type="Pfam" id="PF13649"/>
    </source>
</evidence>
<dbReference type="GO" id="GO:0046872">
    <property type="term" value="F:metal ion binding"/>
    <property type="evidence" value="ECO:0007669"/>
    <property type="project" value="UniProtKB-KW"/>
</dbReference>
<dbReference type="InterPro" id="IPR041698">
    <property type="entry name" value="Methyltransf_25"/>
</dbReference>
<reference evidence="6" key="1">
    <citation type="submission" date="2016-03" db="EMBL/GenBank/DDBJ databases">
        <title>Complete genome sequence of the type strain Actinoalloteichus hymeniacidonis DSM 45092.</title>
        <authorList>
            <person name="Schaffert L."/>
            <person name="Albersmeier A."/>
            <person name="Winkler A."/>
            <person name="Kalinowski J."/>
            <person name="Zotchev S."/>
            <person name="Ruckert C."/>
        </authorList>
    </citation>
    <scope>NUCLEOTIDE SEQUENCE [LARGE SCALE GENOMIC DNA]</scope>
    <source>
        <strain evidence="6">HPA177(T) (DSM 45092(T))</strain>
    </source>
</reference>
<feature type="binding site" evidence="2">
    <location>
        <begin position="101"/>
        <end position="102"/>
    </location>
    <ligand>
        <name>S-adenosyl-L-methionine</name>
        <dbReference type="ChEBI" id="CHEBI:59789"/>
    </ligand>
</feature>
<dbReference type="KEGG" id="ahm:TL08_12150"/>
<dbReference type="Pfam" id="PF21302">
    <property type="entry name" value="Zn_ribbon_RlmA"/>
    <property type="match status" value="1"/>
</dbReference>
<feature type="binding site" evidence="2">
    <location>
        <position position="189"/>
    </location>
    <ligand>
        <name>S-adenosyl-L-methionine</name>
        <dbReference type="ChEBI" id="CHEBI:59789"/>
    </ligand>
</feature>
<keyword evidence="1" id="KW-0862">Zinc</keyword>
<protein>
    <submittedName>
        <fullName evidence="5">23S rRNA m(1)G-748 methyltransferase</fullName>
        <ecNumber evidence="5">2.1.1.187</ecNumber>
    </submittedName>
</protein>
<keyword evidence="2" id="KW-0949">S-adenosyl-L-methionine</keyword>
<feature type="binding site" evidence="1">
    <location>
        <position position="28"/>
    </location>
    <ligand>
        <name>Zn(2+)</name>
        <dbReference type="ChEBI" id="CHEBI:29105"/>
    </ligand>
</feature>
<keyword evidence="5" id="KW-0489">Methyltransferase</keyword>
<dbReference type="GO" id="GO:0052911">
    <property type="term" value="F:23S rRNA (guanine(745)-N(1))-methyltransferase activity"/>
    <property type="evidence" value="ECO:0007669"/>
    <property type="project" value="UniProtKB-EC"/>
</dbReference>
<keyword evidence="1" id="KW-0479">Metal-binding</keyword>
<proteinExistence type="predicted"/>
<dbReference type="InterPro" id="IPR048647">
    <property type="entry name" value="RlmA_N"/>
</dbReference>
<dbReference type="InterPro" id="IPR029063">
    <property type="entry name" value="SAM-dependent_MTases_sf"/>
</dbReference>
<evidence type="ECO:0000256" key="2">
    <source>
        <dbReference type="PIRSR" id="PIRSR018249-2"/>
    </source>
</evidence>
<evidence type="ECO:0000256" key="1">
    <source>
        <dbReference type="PIRSR" id="PIRSR018249-1"/>
    </source>
</evidence>
<feature type="binding site" evidence="1">
    <location>
        <position position="32"/>
    </location>
    <ligand>
        <name>Zn(2+)</name>
        <dbReference type="ChEBI" id="CHEBI:29105"/>
    </ligand>
</feature>
<dbReference type="EC" id="2.1.1.187" evidence="5"/>
<dbReference type="RefSeq" id="WP_069853603.1">
    <property type="nucleotide sequence ID" value="NZ_CP014859.1"/>
</dbReference>
<dbReference type="PIRSF" id="PIRSF018249">
    <property type="entry name" value="MyrA_prd"/>
    <property type="match status" value="1"/>
</dbReference>
<evidence type="ECO:0000259" key="4">
    <source>
        <dbReference type="Pfam" id="PF21302"/>
    </source>
</evidence>